<dbReference type="Proteomes" id="UP001059596">
    <property type="component" value="Unassembled WGS sequence"/>
</dbReference>
<feature type="transmembrane region" description="Helical" evidence="1">
    <location>
        <begin position="12"/>
        <end position="31"/>
    </location>
</feature>
<dbReference type="EMBL" id="JAMKOV010000002">
    <property type="protein sequence ID" value="KAI8043609.1"/>
    <property type="molecule type" value="Genomic_DNA"/>
</dbReference>
<organism evidence="2 3">
    <name type="scientific">Drosophila gunungcola</name>
    <name type="common">fruit fly</name>
    <dbReference type="NCBI Taxonomy" id="103775"/>
    <lineage>
        <taxon>Eukaryota</taxon>
        <taxon>Metazoa</taxon>
        <taxon>Ecdysozoa</taxon>
        <taxon>Arthropoda</taxon>
        <taxon>Hexapoda</taxon>
        <taxon>Insecta</taxon>
        <taxon>Pterygota</taxon>
        <taxon>Neoptera</taxon>
        <taxon>Endopterygota</taxon>
        <taxon>Diptera</taxon>
        <taxon>Brachycera</taxon>
        <taxon>Muscomorpha</taxon>
        <taxon>Ephydroidea</taxon>
        <taxon>Drosophilidae</taxon>
        <taxon>Drosophila</taxon>
        <taxon>Sophophora</taxon>
    </lineage>
</organism>
<sequence>AASNWLSRKGISAFCCLSSAATFSLILIFLSEESVYPVDTYPPLTGFSSMQISWPKSSASLILCKSDCPGRFKSTEMRWLVRWSAA</sequence>
<evidence type="ECO:0000313" key="3">
    <source>
        <dbReference type="Proteomes" id="UP001059596"/>
    </source>
</evidence>
<reference evidence="2" key="1">
    <citation type="journal article" date="2023" name="Genome Biol. Evol.">
        <title>Long-read-based Genome Assembly of Drosophila gunungcola Reveals Fewer Chemosensory Genes in Flower-breeding Species.</title>
        <authorList>
            <person name="Negi A."/>
            <person name="Liao B.Y."/>
            <person name="Yeh S.D."/>
        </authorList>
    </citation>
    <scope>NUCLEOTIDE SEQUENCE</scope>
    <source>
        <strain evidence="2">Sukarami</strain>
    </source>
</reference>
<keyword evidence="3" id="KW-1185">Reference proteome</keyword>
<accession>A0A9Q0BTV3</accession>
<proteinExistence type="predicted"/>
<keyword evidence="1" id="KW-0472">Membrane</keyword>
<dbReference type="AlphaFoldDB" id="A0A9Q0BTV3"/>
<keyword evidence="1" id="KW-1133">Transmembrane helix</keyword>
<feature type="non-terminal residue" evidence="2">
    <location>
        <position position="86"/>
    </location>
</feature>
<evidence type="ECO:0000313" key="2">
    <source>
        <dbReference type="EMBL" id="KAI8043609.1"/>
    </source>
</evidence>
<name>A0A9Q0BTV3_9MUSC</name>
<gene>
    <name evidence="2" type="ORF">M5D96_004942</name>
</gene>
<protein>
    <submittedName>
        <fullName evidence="2">Uncharacterized protein</fullName>
    </submittedName>
</protein>
<comment type="caution">
    <text evidence="2">The sequence shown here is derived from an EMBL/GenBank/DDBJ whole genome shotgun (WGS) entry which is preliminary data.</text>
</comment>
<evidence type="ECO:0000256" key="1">
    <source>
        <dbReference type="SAM" id="Phobius"/>
    </source>
</evidence>
<keyword evidence="1" id="KW-0812">Transmembrane</keyword>
<feature type="non-terminal residue" evidence="2">
    <location>
        <position position="1"/>
    </location>
</feature>